<gene>
    <name evidence="1" type="ORF">AA23TX_03349</name>
</gene>
<dbReference type="Proteomes" id="UP000399805">
    <property type="component" value="Unassembled WGS sequence"/>
</dbReference>
<sequence>MYGSPSPRNAETHEREVDLLWLLYASVRSTSGSAGRT</sequence>
<reference evidence="1 2" key="1">
    <citation type="submission" date="2019-09" db="EMBL/GenBank/DDBJ databases">
        <authorList>
            <person name="Leyn A S."/>
        </authorList>
    </citation>
    <scope>NUCLEOTIDE SEQUENCE [LARGE SCALE GENOMIC DNA]</scope>
    <source>
        <strain evidence="1">AA231_1</strain>
    </source>
</reference>
<evidence type="ECO:0000313" key="2">
    <source>
        <dbReference type="Proteomes" id="UP000399805"/>
    </source>
</evidence>
<proteinExistence type="predicted"/>
<dbReference type="EMBL" id="CABVGP010000001">
    <property type="protein sequence ID" value="VVJ18328.1"/>
    <property type="molecule type" value="Genomic_DNA"/>
</dbReference>
<evidence type="ECO:0000313" key="1">
    <source>
        <dbReference type="EMBL" id="VVJ18328.1"/>
    </source>
</evidence>
<dbReference type="AlphaFoldDB" id="A0A6I8LPF9"/>
<name>A0A6I8LPF9_9PSEU</name>
<organism evidence="1 2">
    <name type="scientific">Amycolatopsis camponoti</name>
    <dbReference type="NCBI Taxonomy" id="2606593"/>
    <lineage>
        <taxon>Bacteria</taxon>
        <taxon>Bacillati</taxon>
        <taxon>Actinomycetota</taxon>
        <taxon>Actinomycetes</taxon>
        <taxon>Pseudonocardiales</taxon>
        <taxon>Pseudonocardiaceae</taxon>
        <taxon>Amycolatopsis</taxon>
    </lineage>
</organism>
<keyword evidence="2" id="KW-1185">Reference proteome</keyword>
<accession>A0A6I8LPF9</accession>
<protein>
    <submittedName>
        <fullName evidence="1">Uncharacterized protein</fullName>
    </submittedName>
</protein>